<reference evidence="6 7" key="1">
    <citation type="journal article" date="2018" name="Cell">
        <title>The Chara Genome: Secondary Complexity and Implications for Plant Terrestrialization.</title>
        <authorList>
            <person name="Nishiyama T."/>
            <person name="Sakayama H."/>
            <person name="Vries J.D."/>
            <person name="Buschmann H."/>
            <person name="Saint-Marcoux D."/>
            <person name="Ullrich K.K."/>
            <person name="Haas F.B."/>
            <person name="Vanderstraeten L."/>
            <person name="Becker D."/>
            <person name="Lang D."/>
            <person name="Vosolsobe S."/>
            <person name="Rombauts S."/>
            <person name="Wilhelmsson P.K.I."/>
            <person name="Janitza P."/>
            <person name="Kern R."/>
            <person name="Heyl A."/>
            <person name="Rumpler F."/>
            <person name="Villalobos L.I.A.C."/>
            <person name="Clay J.M."/>
            <person name="Skokan R."/>
            <person name="Toyoda A."/>
            <person name="Suzuki Y."/>
            <person name="Kagoshima H."/>
            <person name="Schijlen E."/>
            <person name="Tajeshwar N."/>
            <person name="Catarino B."/>
            <person name="Hetherington A.J."/>
            <person name="Saltykova A."/>
            <person name="Bonnot C."/>
            <person name="Breuninger H."/>
            <person name="Symeonidi A."/>
            <person name="Radhakrishnan G.V."/>
            <person name="Van Nieuwerburgh F."/>
            <person name="Deforce D."/>
            <person name="Chang C."/>
            <person name="Karol K.G."/>
            <person name="Hedrich R."/>
            <person name="Ulvskov P."/>
            <person name="Glockner G."/>
            <person name="Delwiche C.F."/>
            <person name="Petrasek J."/>
            <person name="Van de Peer Y."/>
            <person name="Friml J."/>
            <person name="Beilby M."/>
            <person name="Dolan L."/>
            <person name="Kohara Y."/>
            <person name="Sugano S."/>
            <person name="Fujiyama A."/>
            <person name="Delaux P.-M."/>
            <person name="Quint M."/>
            <person name="TheiBen G."/>
            <person name="Hagemann M."/>
            <person name="Harholt J."/>
            <person name="Dunand C."/>
            <person name="Zachgo S."/>
            <person name="Langdale J."/>
            <person name="Maumus F."/>
            <person name="Straeten D.V.D."/>
            <person name="Gould S.B."/>
            <person name="Rensing S.A."/>
        </authorList>
    </citation>
    <scope>NUCLEOTIDE SEQUENCE [LARGE SCALE GENOMIC DNA]</scope>
    <source>
        <strain evidence="6 7">S276</strain>
    </source>
</reference>
<evidence type="ECO:0000256" key="2">
    <source>
        <dbReference type="ARBA" id="ARBA00006482"/>
    </source>
</evidence>
<dbReference type="OMA" id="WANSKND"/>
<evidence type="ECO:0000256" key="5">
    <source>
        <dbReference type="SAM" id="Coils"/>
    </source>
</evidence>
<dbReference type="InterPro" id="IPR008501">
    <property type="entry name" value="THOC7/Mft1"/>
</dbReference>
<dbReference type="Gramene" id="GBG69431">
    <property type="protein sequence ID" value="GBG69431"/>
    <property type="gene ID" value="CBR_g4125"/>
</dbReference>
<dbReference type="Pfam" id="PF05615">
    <property type="entry name" value="THOC7"/>
    <property type="match status" value="1"/>
</dbReference>
<evidence type="ECO:0000313" key="7">
    <source>
        <dbReference type="Proteomes" id="UP000265515"/>
    </source>
</evidence>
<dbReference type="GO" id="GO:0000445">
    <property type="term" value="C:THO complex part of transcription export complex"/>
    <property type="evidence" value="ECO:0007669"/>
    <property type="project" value="InterPro"/>
</dbReference>
<comment type="similarity">
    <text evidence="2">Belongs to the THOC7 family.</text>
</comment>
<evidence type="ECO:0000256" key="4">
    <source>
        <dbReference type="ARBA" id="ARBA00023242"/>
    </source>
</evidence>
<sequence>MTVTAAMAAAIAAAAEEEAIIRQRLLTRTTVTRGEPPLRKLLKRFAAFAAAAENEKTSVKDCAKASEAFLRELDFYYLSLERTNSVQDANTREQQNFVKLRESLQRSIENEQAEIESSKLQLEDAKQTRQHKVECEAIRRLITAEPARELSQKAISVLEADIAGLERECLSITKTLDLRRKQFALLLHAVEELQSEIGIGTQSEDAMSSAAGLAAPSSVASAVPSPAMAHGSAAPVTLPAGAIAVIDVPDDDVAPMDAS</sequence>
<keyword evidence="7" id="KW-1185">Reference proteome</keyword>
<dbReference type="OrthoDB" id="205166at2759"/>
<comment type="subcellular location">
    <subcellularLocation>
        <location evidence="1">Nucleus</location>
    </subcellularLocation>
</comment>
<protein>
    <recommendedName>
        <fullName evidence="8">THO complex subunit 7</fullName>
    </recommendedName>
</protein>
<keyword evidence="4" id="KW-0539">Nucleus</keyword>
<dbReference type="AlphaFoldDB" id="A0A388KHB5"/>
<evidence type="ECO:0000256" key="3">
    <source>
        <dbReference type="ARBA" id="ARBA00023054"/>
    </source>
</evidence>
<dbReference type="GO" id="GO:0006397">
    <property type="term" value="P:mRNA processing"/>
    <property type="evidence" value="ECO:0007669"/>
    <property type="project" value="InterPro"/>
</dbReference>
<dbReference type="PANTHER" id="PTHR23405">
    <property type="entry name" value="MAINTENANCE OF KILLER 16 MAK16 PROTEIN-RELATED"/>
    <property type="match status" value="1"/>
</dbReference>
<name>A0A388KHB5_CHABU</name>
<feature type="coiled-coil region" evidence="5">
    <location>
        <begin position="101"/>
        <end position="168"/>
    </location>
</feature>
<evidence type="ECO:0000256" key="1">
    <source>
        <dbReference type="ARBA" id="ARBA00004123"/>
    </source>
</evidence>
<organism evidence="6 7">
    <name type="scientific">Chara braunii</name>
    <name type="common">Braun's stonewort</name>
    <dbReference type="NCBI Taxonomy" id="69332"/>
    <lineage>
        <taxon>Eukaryota</taxon>
        <taxon>Viridiplantae</taxon>
        <taxon>Streptophyta</taxon>
        <taxon>Charophyceae</taxon>
        <taxon>Charales</taxon>
        <taxon>Characeae</taxon>
        <taxon>Chara</taxon>
    </lineage>
</organism>
<dbReference type="Proteomes" id="UP000265515">
    <property type="component" value="Unassembled WGS sequence"/>
</dbReference>
<proteinExistence type="inferred from homology"/>
<dbReference type="PANTHER" id="PTHR23405:SF5">
    <property type="entry name" value="THO COMPLEX SUBUNIT 7 HOMOLOG"/>
    <property type="match status" value="1"/>
</dbReference>
<accession>A0A388KHB5</accession>
<gene>
    <name evidence="6" type="ORF">CBR_g4125</name>
</gene>
<evidence type="ECO:0008006" key="8">
    <source>
        <dbReference type="Google" id="ProtNLM"/>
    </source>
</evidence>
<evidence type="ECO:0000313" key="6">
    <source>
        <dbReference type="EMBL" id="GBG69431.1"/>
    </source>
</evidence>
<dbReference type="STRING" id="69332.A0A388KHB5"/>
<keyword evidence="3 5" id="KW-0175">Coiled coil</keyword>
<comment type="caution">
    <text evidence="6">The sequence shown here is derived from an EMBL/GenBank/DDBJ whole genome shotgun (WGS) entry which is preliminary data.</text>
</comment>
<dbReference type="GO" id="GO:0006406">
    <property type="term" value="P:mRNA export from nucleus"/>
    <property type="evidence" value="ECO:0007669"/>
    <property type="project" value="TreeGrafter"/>
</dbReference>
<dbReference type="EMBL" id="BFEA01000114">
    <property type="protein sequence ID" value="GBG69431.1"/>
    <property type="molecule type" value="Genomic_DNA"/>
</dbReference>